<comment type="caution">
    <text evidence="3">The sequence shown here is derived from an EMBL/GenBank/DDBJ whole genome shotgun (WGS) entry which is preliminary data.</text>
</comment>
<dbReference type="InterPro" id="IPR036397">
    <property type="entry name" value="RNaseH_sf"/>
</dbReference>
<dbReference type="Gene3D" id="3.40.470.10">
    <property type="entry name" value="Uracil-DNA glycosylase-like domain"/>
    <property type="match status" value="1"/>
</dbReference>
<feature type="non-terminal residue" evidence="3">
    <location>
        <position position="793"/>
    </location>
</feature>
<dbReference type="AlphaFoldDB" id="A0A0F9HD64"/>
<dbReference type="InterPro" id="IPR001098">
    <property type="entry name" value="DNA-dir_DNA_pol_A_palm_dom"/>
</dbReference>
<dbReference type="CDD" id="cd10030">
    <property type="entry name" value="UDG-F4_TTUDGA_SPO1dp_like"/>
    <property type="match status" value="1"/>
</dbReference>
<dbReference type="InterPro" id="IPR043502">
    <property type="entry name" value="DNA/RNA_pol_sf"/>
</dbReference>
<dbReference type="GO" id="GO:0006261">
    <property type="term" value="P:DNA-templated DNA replication"/>
    <property type="evidence" value="ECO:0007669"/>
    <property type="project" value="InterPro"/>
</dbReference>
<dbReference type="InterPro" id="IPR005122">
    <property type="entry name" value="Uracil-DNA_glycosylase-like"/>
</dbReference>
<gene>
    <name evidence="3" type="ORF">LCGC14_1798010</name>
</gene>
<dbReference type="SMART" id="SM00987">
    <property type="entry name" value="UreE_C"/>
    <property type="match status" value="1"/>
</dbReference>
<evidence type="ECO:0000313" key="3">
    <source>
        <dbReference type="EMBL" id="KKM01082.1"/>
    </source>
</evidence>
<dbReference type="SUPFAM" id="SSF52141">
    <property type="entry name" value="Uracil-DNA glycosylase-like"/>
    <property type="match status" value="1"/>
</dbReference>
<dbReference type="GO" id="GO:0006302">
    <property type="term" value="P:double-strand break repair"/>
    <property type="evidence" value="ECO:0007669"/>
    <property type="project" value="TreeGrafter"/>
</dbReference>
<reference evidence="3" key="1">
    <citation type="journal article" date="2015" name="Nature">
        <title>Complex archaea that bridge the gap between prokaryotes and eukaryotes.</title>
        <authorList>
            <person name="Spang A."/>
            <person name="Saw J.H."/>
            <person name="Jorgensen S.L."/>
            <person name="Zaremba-Niedzwiedzka K."/>
            <person name="Martijn J."/>
            <person name="Lind A.E."/>
            <person name="van Eijk R."/>
            <person name="Schleper C."/>
            <person name="Guy L."/>
            <person name="Ettema T.J."/>
        </authorList>
    </citation>
    <scope>NUCLEOTIDE SEQUENCE</scope>
</reference>
<protein>
    <recommendedName>
        <fullName evidence="4">Uracil-DNA glycosylase-like domain-containing protein</fullName>
    </recommendedName>
</protein>
<evidence type="ECO:0008006" key="4">
    <source>
        <dbReference type="Google" id="ProtNLM"/>
    </source>
</evidence>
<feature type="domain" description="DNA-directed DNA polymerase family A palm" evidence="1">
    <location>
        <begin position="531"/>
        <end position="743"/>
    </location>
</feature>
<sequence length="793" mass="89685">MTKPGPLCHRCSLEGAPGPVWGEGPSNAKLVAIGIGPGGEEIKEGRPFIGPSGNTFNTALRRNGMSRQSMFVTNVVKCYVKPGQPIPHEAVQCCRPLLEKELDCLPEAKTILTLGGVPFNAFTGKTFTTTTNKKNPNAWLRGCPYHFGSKTIIPAFHPRFLQSTGFRDSPFFDADLRKAKRWSEGGGVRYKEEFNYNPTSVEVRDYIEGCLSRGRFGLDIETSEKVFDEEEVIAGGETPISVVGISSEIGSAMGVPPDLFELLRPLLEGPVSKVLVYAFNWGFDGYHLGTRFKLSQNLVPFDLMLALNLLYSDCRPKDLGMALSLFTDMPYHKNLMKIEPDRYNAMDTFGALWGGEVASELLCQMGLQKVFWEHSMPLIPLVSEMRVVGANCDVNEAMKIELLCNKALEKYEIFWRKACPSVSWTSNKELIAFFQAQGMPIQYKLRMGKDKRKHKTPCVDEDVLKLYRDKYGSKTSGLILAMRKLKKASDFTHIYDRDERCRPKFKIHGQTQGRMQAKDPDVQNIPELLLGTKPRSIIIPDNPEEDVIVVLDFEQIELWLYAYASQDQPLLDVKKRGDYVYGAFFEEFFNRPFFEEGKPRRKAWKRKDVTPAELLEAKSGPLGFIYGRGALSIAEKHGIPFDRAKYIHKKFHNDHPAIGAFHARLVLEVAKRGYAQNFFGRIRRFPNVRGMRNEILSFPGQTNAADILFRNALIPLFEHLPDFSARILFTVHDSVICTSPKRNLKAMISFARDTMETPLPELNNFWIPAEASVGPNWADVIPYEEYASRSDIQ</sequence>
<dbReference type="PANTHER" id="PTHR10133:SF62">
    <property type="entry name" value="DNA POLYMERASE THETA"/>
    <property type="match status" value="1"/>
</dbReference>
<evidence type="ECO:0000259" key="1">
    <source>
        <dbReference type="SMART" id="SM00482"/>
    </source>
</evidence>
<dbReference type="PANTHER" id="PTHR10133">
    <property type="entry name" value="DNA POLYMERASE I"/>
    <property type="match status" value="1"/>
</dbReference>
<proteinExistence type="predicted"/>
<dbReference type="Gene3D" id="3.30.420.10">
    <property type="entry name" value="Ribonuclease H-like superfamily/Ribonuclease H"/>
    <property type="match status" value="1"/>
</dbReference>
<dbReference type="GO" id="GO:0003887">
    <property type="term" value="F:DNA-directed DNA polymerase activity"/>
    <property type="evidence" value="ECO:0007669"/>
    <property type="project" value="InterPro"/>
</dbReference>
<accession>A0A0F9HD64</accession>
<dbReference type="Pfam" id="PF00476">
    <property type="entry name" value="DNA_pol_A"/>
    <property type="match status" value="1"/>
</dbReference>
<dbReference type="InterPro" id="IPR002298">
    <property type="entry name" value="DNA_polymerase_A"/>
</dbReference>
<dbReference type="InterPro" id="IPR036895">
    <property type="entry name" value="Uracil-DNA_glycosylase-like_sf"/>
</dbReference>
<name>A0A0F9HD64_9ZZZZ</name>
<dbReference type="EMBL" id="LAZR01017278">
    <property type="protein sequence ID" value="KKM01082.1"/>
    <property type="molecule type" value="Genomic_DNA"/>
</dbReference>
<dbReference type="Pfam" id="PF03167">
    <property type="entry name" value="UDG"/>
    <property type="match status" value="1"/>
</dbReference>
<dbReference type="Gene3D" id="3.30.70.370">
    <property type="match status" value="1"/>
</dbReference>
<dbReference type="PRINTS" id="PR00868">
    <property type="entry name" value="DNAPOLI"/>
</dbReference>
<feature type="domain" description="Uracil-DNA glycosylase-like" evidence="2">
    <location>
        <begin position="21"/>
        <end position="177"/>
    </location>
</feature>
<dbReference type="SUPFAM" id="SSF56672">
    <property type="entry name" value="DNA/RNA polymerases"/>
    <property type="match status" value="1"/>
</dbReference>
<dbReference type="Gene3D" id="1.10.150.20">
    <property type="entry name" value="5' to 3' exonuclease, C-terminal subdomain"/>
    <property type="match status" value="1"/>
</dbReference>
<evidence type="ECO:0000259" key="2">
    <source>
        <dbReference type="SMART" id="SM00986"/>
    </source>
</evidence>
<organism evidence="3">
    <name type="scientific">marine sediment metagenome</name>
    <dbReference type="NCBI Taxonomy" id="412755"/>
    <lineage>
        <taxon>unclassified sequences</taxon>
        <taxon>metagenomes</taxon>
        <taxon>ecological metagenomes</taxon>
    </lineage>
</organism>
<dbReference type="GO" id="GO:0003677">
    <property type="term" value="F:DNA binding"/>
    <property type="evidence" value="ECO:0007669"/>
    <property type="project" value="InterPro"/>
</dbReference>
<dbReference type="SMART" id="SM00986">
    <property type="entry name" value="UDG"/>
    <property type="match status" value="1"/>
</dbReference>
<dbReference type="SMART" id="SM00482">
    <property type="entry name" value="POLAc"/>
    <property type="match status" value="1"/>
</dbReference>